<accession>A0A212KGL9</accession>
<organism evidence="2">
    <name type="scientific">uncultured delta proteobacterium</name>
    <dbReference type="NCBI Taxonomy" id="34034"/>
    <lineage>
        <taxon>Bacteria</taxon>
        <taxon>Deltaproteobacteria</taxon>
        <taxon>environmental samples</taxon>
    </lineage>
</organism>
<dbReference type="AlphaFoldDB" id="A0A212KGL9"/>
<dbReference type="EMBL" id="FLUQ01000007">
    <property type="protein sequence ID" value="SBW10789.1"/>
    <property type="molecule type" value="Genomic_DNA"/>
</dbReference>
<sequence length="326" mass="35880">MKLVKLFMRCLLVFALVQAMWAPQSFAVGKEDVFPVIAAQSLYVGDMPEYMEQVWLYLLEDNYFILKKTRSASGKSKALTQFTGRWRQIDGGANLQLTNVFGLQMNMNIGSSGKLYSSVQAASMSARTLVMKKSPFSSPMFRISAVLESRNGHLVLTDSAAGRTFSPVEGDLDNAALKVPLFIEADVTLLKKGIKLNKIYSSTENIPSSIRHKDGNFDDLAGATIWQSQGGDGFSPASCYFRKRGSGIGVLEVSGPGLHLELPYRVEKQHLVFIAEPKKQATDISVEGGRWLKLLSGQVLWRNEGELLVLQSPAGHSIQLTAVKSR</sequence>
<protein>
    <submittedName>
        <fullName evidence="2">Uncharacterized protein</fullName>
    </submittedName>
</protein>
<feature type="chain" id="PRO_5013347145" evidence="1">
    <location>
        <begin position="28"/>
        <end position="326"/>
    </location>
</feature>
<evidence type="ECO:0000256" key="1">
    <source>
        <dbReference type="SAM" id="SignalP"/>
    </source>
</evidence>
<gene>
    <name evidence="2" type="ORF">KL86DPRO_70028</name>
</gene>
<evidence type="ECO:0000313" key="2">
    <source>
        <dbReference type="EMBL" id="SBW10789.1"/>
    </source>
</evidence>
<reference evidence="2" key="1">
    <citation type="submission" date="2016-04" db="EMBL/GenBank/DDBJ databases">
        <authorList>
            <person name="Evans L.H."/>
            <person name="Alamgir A."/>
            <person name="Owens N."/>
            <person name="Weber N.D."/>
            <person name="Virtaneva K."/>
            <person name="Barbian K."/>
            <person name="Babar A."/>
            <person name="Rosenke K."/>
        </authorList>
    </citation>
    <scope>NUCLEOTIDE SEQUENCE</scope>
    <source>
        <strain evidence="2">86</strain>
    </source>
</reference>
<name>A0A212KGL9_9DELT</name>
<proteinExistence type="predicted"/>
<keyword evidence="1" id="KW-0732">Signal</keyword>
<feature type="signal peptide" evidence="1">
    <location>
        <begin position="1"/>
        <end position="27"/>
    </location>
</feature>